<dbReference type="PANTHER" id="PTHR44757">
    <property type="entry name" value="DIGUANYLATE CYCLASE DGCP"/>
    <property type="match status" value="1"/>
</dbReference>
<dbReference type="SUPFAM" id="SSF141868">
    <property type="entry name" value="EAL domain-like"/>
    <property type="match status" value="1"/>
</dbReference>
<feature type="transmembrane region" description="Helical" evidence="1">
    <location>
        <begin position="16"/>
        <end position="38"/>
    </location>
</feature>
<evidence type="ECO:0000313" key="5">
    <source>
        <dbReference type="Proteomes" id="UP001595710"/>
    </source>
</evidence>
<dbReference type="CDD" id="cd01948">
    <property type="entry name" value="EAL"/>
    <property type="match status" value="1"/>
</dbReference>
<evidence type="ECO:0000259" key="3">
    <source>
        <dbReference type="PROSITE" id="PS50887"/>
    </source>
</evidence>
<dbReference type="SMART" id="SM00267">
    <property type="entry name" value="GGDEF"/>
    <property type="match status" value="1"/>
</dbReference>
<dbReference type="CDD" id="cd00130">
    <property type="entry name" value="PAS"/>
    <property type="match status" value="1"/>
</dbReference>
<dbReference type="Pfam" id="PF08448">
    <property type="entry name" value="PAS_4"/>
    <property type="match status" value="1"/>
</dbReference>
<dbReference type="RefSeq" id="WP_290282995.1">
    <property type="nucleotide sequence ID" value="NZ_JAUFQI010000001.1"/>
</dbReference>
<evidence type="ECO:0000313" key="4">
    <source>
        <dbReference type="EMBL" id="MFC3700012.1"/>
    </source>
</evidence>
<keyword evidence="1" id="KW-0812">Transmembrane</keyword>
<dbReference type="SUPFAM" id="SSF55073">
    <property type="entry name" value="Nucleotide cyclase"/>
    <property type="match status" value="1"/>
</dbReference>
<dbReference type="EMBL" id="JBHRYN010000002">
    <property type="protein sequence ID" value="MFC3700012.1"/>
    <property type="molecule type" value="Genomic_DNA"/>
</dbReference>
<dbReference type="InterPro" id="IPR029787">
    <property type="entry name" value="Nucleotide_cyclase"/>
</dbReference>
<dbReference type="SMART" id="SM00052">
    <property type="entry name" value="EAL"/>
    <property type="match status" value="1"/>
</dbReference>
<dbReference type="PROSITE" id="PS50883">
    <property type="entry name" value="EAL"/>
    <property type="match status" value="1"/>
</dbReference>
<dbReference type="InterPro" id="IPR043128">
    <property type="entry name" value="Rev_trsase/Diguanyl_cyclase"/>
</dbReference>
<dbReference type="CDD" id="cd01949">
    <property type="entry name" value="GGDEF"/>
    <property type="match status" value="1"/>
</dbReference>
<keyword evidence="5" id="KW-1185">Reference proteome</keyword>
<feature type="domain" description="EAL" evidence="2">
    <location>
        <begin position="392"/>
        <end position="645"/>
    </location>
</feature>
<protein>
    <submittedName>
        <fullName evidence="4">Bifunctional diguanylate cyclase/phosphodiesterase</fullName>
    </submittedName>
</protein>
<dbReference type="InterPro" id="IPR001633">
    <property type="entry name" value="EAL_dom"/>
</dbReference>
<proteinExistence type="predicted"/>
<dbReference type="InterPro" id="IPR035919">
    <property type="entry name" value="EAL_sf"/>
</dbReference>
<keyword evidence="1" id="KW-1133">Transmembrane helix</keyword>
<dbReference type="InterPro" id="IPR000160">
    <property type="entry name" value="GGDEF_dom"/>
</dbReference>
<evidence type="ECO:0000256" key="1">
    <source>
        <dbReference type="SAM" id="Phobius"/>
    </source>
</evidence>
<dbReference type="InterPro" id="IPR013656">
    <property type="entry name" value="PAS_4"/>
</dbReference>
<organism evidence="4 5">
    <name type="scientific">Reinekea marina</name>
    <dbReference type="NCBI Taxonomy" id="1310421"/>
    <lineage>
        <taxon>Bacteria</taxon>
        <taxon>Pseudomonadati</taxon>
        <taxon>Pseudomonadota</taxon>
        <taxon>Gammaproteobacteria</taxon>
        <taxon>Oceanospirillales</taxon>
        <taxon>Saccharospirillaceae</taxon>
        <taxon>Reinekea</taxon>
    </lineage>
</organism>
<dbReference type="InterPro" id="IPR035965">
    <property type="entry name" value="PAS-like_dom_sf"/>
</dbReference>
<gene>
    <name evidence="4" type="ORF">ACFOND_00050</name>
</gene>
<keyword evidence="1" id="KW-0472">Membrane</keyword>
<reference evidence="5" key="1">
    <citation type="journal article" date="2019" name="Int. J. Syst. Evol. Microbiol.">
        <title>The Global Catalogue of Microorganisms (GCM) 10K type strain sequencing project: providing services to taxonomists for standard genome sequencing and annotation.</title>
        <authorList>
            <consortium name="The Broad Institute Genomics Platform"/>
            <consortium name="The Broad Institute Genome Sequencing Center for Infectious Disease"/>
            <person name="Wu L."/>
            <person name="Ma J."/>
        </authorList>
    </citation>
    <scope>NUCLEOTIDE SEQUENCE [LARGE SCALE GENOMIC DNA]</scope>
    <source>
        <strain evidence="5">CECT 8288</strain>
    </source>
</reference>
<dbReference type="Gene3D" id="3.30.70.270">
    <property type="match status" value="1"/>
</dbReference>
<evidence type="ECO:0000259" key="2">
    <source>
        <dbReference type="PROSITE" id="PS50883"/>
    </source>
</evidence>
<dbReference type="InterPro" id="IPR000014">
    <property type="entry name" value="PAS"/>
</dbReference>
<sequence>MPDAKQRKIVNPYQKTLFALIGVGFSSGFLLLGGFWFFNTDYGMASTMFAVIMLFLSVALMAVAFRLFASLSLKLAQNDQKHIQNAIIQAKDMLDSSKQLREDHILLQSLSQNLPYPIWLKDRFGRYLVTNKAFVSQWCNNVDPIGKTDADLLNQSLANAFQAADQQVLSDHKAHILELKLEITGQPPRWVKIERYALLGEDGNVVGVLGLAVDISVYKLDSQSHSQGIDVLTGFANQQALKSQFKVDKWDDLNPLCLHVDLDHFKVINDSLGKDTGDVLLKTVANRIKESSPKGAFLARLGADEFVAIWPEHDEMTQSIERLFELLKQPISLQEGQYSFTTSIGAAQMPIHGSTLEEIEQNASIALFNAKKLGRNQIHWYKDSYEGQAERRLNKEQMLRQAIADEAFIVHVQPRIDCTTNQIEALECLARIQTDNGEIQYPGTFISLAESNGLIRHVDLYILEYALSLLQEWISEGNEPLKLAVNLSLQTINSTLLDHLYQWQAREPRVFEYIELELTEHRLPENNSEFLRLLHEIRELGITLVLDDFGTGYANLSRLPQWPFQILKLDRSFIANIRESEKQQTVVRSIVEMCSNLDIKVVAEGIETEEELTLIDKLGCHSIQGFVYAKPKPIEEAEDWLKHKKITIQ</sequence>
<dbReference type="SUPFAM" id="SSF55785">
    <property type="entry name" value="PYP-like sensor domain (PAS domain)"/>
    <property type="match status" value="1"/>
</dbReference>
<dbReference type="InterPro" id="IPR052155">
    <property type="entry name" value="Biofilm_reg_signaling"/>
</dbReference>
<dbReference type="PANTHER" id="PTHR44757:SF2">
    <property type="entry name" value="BIOFILM ARCHITECTURE MAINTENANCE PROTEIN MBAA"/>
    <property type="match status" value="1"/>
</dbReference>
<dbReference type="Pfam" id="PF00990">
    <property type="entry name" value="GGDEF"/>
    <property type="match status" value="1"/>
</dbReference>
<dbReference type="Gene3D" id="3.20.20.450">
    <property type="entry name" value="EAL domain"/>
    <property type="match status" value="1"/>
</dbReference>
<accession>A0ABV7WM37</accession>
<name>A0ABV7WM37_9GAMM</name>
<comment type="caution">
    <text evidence="4">The sequence shown here is derived from an EMBL/GenBank/DDBJ whole genome shotgun (WGS) entry which is preliminary data.</text>
</comment>
<dbReference type="Pfam" id="PF00563">
    <property type="entry name" value="EAL"/>
    <property type="match status" value="1"/>
</dbReference>
<feature type="domain" description="GGDEF" evidence="3">
    <location>
        <begin position="253"/>
        <end position="383"/>
    </location>
</feature>
<feature type="transmembrane region" description="Helical" evidence="1">
    <location>
        <begin position="44"/>
        <end position="68"/>
    </location>
</feature>
<dbReference type="Proteomes" id="UP001595710">
    <property type="component" value="Unassembled WGS sequence"/>
</dbReference>
<dbReference type="NCBIfam" id="TIGR00254">
    <property type="entry name" value="GGDEF"/>
    <property type="match status" value="1"/>
</dbReference>
<dbReference type="Gene3D" id="3.30.450.20">
    <property type="entry name" value="PAS domain"/>
    <property type="match status" value="1"/>
</dbReference>
<dbReference type="PROSITE" id="PS50887">
    <property type="entry name" value="GGDEF"/>
    <property type="match status" value="1"/>
</dbReference>